<reference evidence="2 3" key="1">
    <citation type="journal article" date="2014" name="Nature">
        <title>The genome of the recently domesticated crop plant sugar beet (Beta vulgaris).</title>
        <authorList>
            <person name="Dohm J.C."/>
            <person name="Minoche A.E."/>
            <person name="Holtgrawe D."/>
            <person name="Capella-Gutierrez S."/>
            <person name="Zakrzewski F."/>
            <person name="Tafer H."/>
            <person name="Rupp O."/>
            <person name="Sorensen T.R."/>
            <person name="Stracke R."/>
            <person name="Reinhardt R."/>
            <person name="Goesmann A."/>
            <person name="Kraft T."/>
            <person name="Schulz B."/>
            <person name="Stadler P.F."/>
            <person name="Schmidt T."/>
            <person name="Gabaldon T."/>
            <person name="Lehrach H."/>
            <person name="Weisshaar B."/>
            <person name="Himmelbauer H."/>
        </authorList>
    </citation>
    <scope>NUCLEOTIDE SEQUENCE [LARGE SCALE GENOMIC DNA]</scope>
    <source>
        <tissue evidence="2">Taproot</tissue>
    </source>
</reference>
<feature type="non-terminal residue" evidence="2">
    <location>
        <position position="58"/>
    </location>
</feature>
<evidence type="ECO:0000256" key="1">
    <source>
        <dbReference type="SAM" id="MobiDB-lite"/>
    </source>
</evidence>
<evidence type="ECO:0000313" key="2">
    <source>
        <dbReference type="EMBL" id="KMS65578.1"/>
    </source>
</evidence>
<proteinExistence type="predicted"/>
<sequence>MFSCQHVKVGTLDRLPVQTERKEGTTSGHHGPYAQGDTRATMAHTAGRYLATGCQPLK</sequence>
<name>A0A0J7YQZ9_BETVV</name>
<evidence type="ECO:0000313" key="3">
    <source>
        <dbReference type="Proteomes" id="UP000035740"/>
    </source>
</evidence>
<protein>
    <submittedName>
        <fullName evidence="2">Uncharacterized protein</fullName>
    </submittedName>
</protein>
<dbReference type="AlphaFoldDB" id="A0A0J7YQZ9"/>
<feature type="region of interest" description="Disordered" evidence="1">
    <location>
        <begin position="1"/>
        <end position="37"/>
    </location>
</feature>
<accession>A0A0J7YQZ9</accession>
<dbReference type="EMBL" id="KQ106653">
    <property type="protein sequence ID" value="KMS65578.1"/>
    <property type="molecule type" value="Genomic_DNA"/>
</dbReference>
<organism evidence="2 3">
    <name type="scientific">Beta vulgaris subsp. vulgaris</name>
    <name type="common">Beet</name>
    <dbReference type="NCBI Taxonomy" id="3555"/>
    <lineage>
        <taxon>Eukaryota</taxon>
        <taxon>Viridiplantae</taxon>
        <taxon>Streptophyta</taxon>
        <taxon>Embryophyta</taxon>
        <taxon>Tracheophyta</taxon>
        <taxon>Spermatophyta</taxon>
        <taxon>Magnoliopsida</taxon>
        <taxon>eudicotyledons</taxon>
        <taxon>Gunneridae</taxon>
        <taxon>Pentapetalae</taxon>
        <taxon>Caryophyllales</taxon>
        <taxon>Chenopodiaceae</taxon>
        <taxon>Betoideae</taxon>
        <taxon>Beta</taxon>
    </lineage>
</organism>
<dbReference type="Proteomes" id="UP000035740">
    <property type="component" value="Unassembled WGS sequence"/>
</dbReference>
<gene>
    <name evidence="2" type="ORF">BVRB_034550</name>
</gene>
<dbReference type="OrthoDB" id="784053at2759"/>
<keyword evidence="3" id="KW-1185">Reference proteome</keyword>
<dbReference type="Gramene" id="KMS65578">
    <property type="protein sequence ID" value="KMS65578"/>
    <property type="gene ID" value="BVRB_034550"/>
</dbReference>